<name>A0A5J4TW97_9EUKA</name>
<organism evidence="1 2">
    <name type="scientific">Streblomastix strix</name>
    <dbReference type="NCBI Taxonomy" id="222440"/>
    <lineage>
        <taxon>Eukaryota</taxon>
        <taxon>Metamonada</taxon>
        <taxon>Preaxostyla</taxon>
        <taxon>Oxymonadida</taxon>
        <taxon>Streblomastigidae</taxon>
        <taxon>Streblomastix</taxon>
    </lineage>
</organism>
<dbReference type="EMBL" id="SNRW01024015">
    <property type="protein sequence ID" value="KAA6362574.1"/>
    <property type="molecule type" value="Genomic_DNA"/>
</dbReference>
<dbReference type="Proteomes" id="UP000324800">
    <property type="component" value="Unassembled WGS sequence"/>
</dbReference>
<protein>
    <submittedName>
        <fullName evidence="1">Uncharacterized protein</fullName>
    </submittedName>
</protein>
<evidence type="ECO:0000313" key="1">
    <source>
        <dbReference type="EMBL" id="KAA6362574.1"/>
    </source>
</evidence>
<accession>A0A5J4TW97</accession>
<proteinExistence type="predicted"/>
<sequence length="69" mass="7950">MSSNPRKLTVFVDDIEQKYSVINIPQAIRFWSFVQQPNSSFIVTKFERRSFSSAHGVTGSIALEWGKVW</sequence>
<evidence type="ECO:0000313" key="2">
    <source>
        <dbReference type="Proteomes" id="UP000324800"/>
    </source>
</evidence>
<reference evidence="1 2" key="1">
    <citation type="submission" date="2019-03" db="EMBL/GenBank/DDBJ databases">
        <title>Single cell metagenomics reveals metabolic interactions within the superorganism composed of flagellate Streblomastix strix and complex community of Bacteroidetes bacteria on its surface.</title>
        <authorList>
            <person name="Treitli S.C."/>
            <person name="Kolisko M."/>
            <person name="Husnik F."/>
            <person name="Keeling P."/>
            <person name="Hampl V."/>
        </authorList>
    </citation>
    <scope>NUCLEOTIDE SEQUENCE [LARGE SCALE GENOMIC DNA]</scope>
    <source>
        <strain evidence="1">ST1C</strain>
    </source>
</reference>
<comment type="caution">
    <text evidence="1">The sequence shown here is derived from an EMBL/GenBank/DDBJ whole genome shotgun (WGS) entry which is preliminary data.</text>
</comment>
<gene>
    <name evidence="1" type="ORF">EZS28_041899</name>
</gene>
<dbReference type="AlphaFoldDB" id="A0A5J4TW97"/>